<name>A0A150MES7_9BACI</name>
<proteinExistence type="predicted"/>
<organism evidence="1 2">
    <name type="scientific">Caldibacillus debilis</name>
    <dbReference type="NCBI Taxonomy" id="301148"/>
    <lineage>
        <taxon>Bacteria</taxon>
        <taxon>Bacillati</taxon>
        <taxon>Bacillota</taxon>
        <taxon>Bacilli</taxon>
        <taxon>Bacillales</taxon>
        <taxon>Bacillaceae</taxon>
        <taxon>Caldibacillus</taxon>
    </lineage>
</organism>
<dbReference type="Proteomes" id="UP000075683">
    <property type="component" value="Unassembled WGS sequence"/>
</dbReference>
<protein>
    <submittedName>
        <fullName evidence="1">Uncharacterized protein</fullName>
    </submittedName>
</protein>
<reference evidence="1 2" key="1">
    <citation type="submission" date="2016-01" db="EMBL/GenBank/DDBJ databases">
        <title>Draft Genome Sequences of Seven Thermophilic Sporeformers Isolated from Foods.</title>
        <authorList>
            <person name="Berendsen E.M."/>
            <person name="Wells-Bennik M.H."/>
            <person name="Krawcyk A.O."/>
            <person name="De Jong A."/>
            <person name="Holsappel S."/>
            <person name="Eijlander R.T."/>
            <person name="Kuipers O.P."/>
        </authorList>
    </citation>
    <scope>NUCLEOTIDE SEQUENCE [LARGE SCALE GENOMIC DNA]</scope>
    <source>
        <strain evidence="1 2">B4135</strain>
    </source>
</reference>
<sequence>MTKKFHHRRKDENTFLSDIIILPIKESRYFQDRTEDKCR</sequence>
<evidence type="ECO:0000313" key="2">
    <source>
        <dbReference type="Proteomes" id="UP000075683"/>
    </source>
</evidence>
<gene>
    <name evidence="1" type="ORF">B4135_1012</name>
</gene>
<accession>A0A150MES7</accession>
<evidence type="ECO:0000313" key="1">
    <source>
        <dbReference type="EMBL" id="KYD22991.1"/>
    </source>
</evidence>
<dbReference type="AlphaFoldDB" id="A0A150MES7"/>
<comment type="caution">
    <text evidence="1">The sequence shown here is derived from an EMBL/GenBank/DDBJ whole genome shotgun (WGS) entry which is preliminary data.</text>
</comment>
<dbReference type="EMBL" id="LQYT01000004">
    <property type="protein sequence ID" value="KYD22991.1"/>
    <property type="molecule type" value="Genomic_DNA"/>
</dbReference>